<proteinExistence type="predicted"/>
<sequence length="212" mass="23247">MARPTDRTYADQGIPGRVKQSISRTTGQPVTLYVAEQAGIEADHPWVVVCETHQEQASYPTLRQAEQHIPLGDWCAACTAAPKRTPTVIAYGAPANPHKGRRTSRFVRVHGDRFLAFGKDVYDHLGNPDWIGLQMKGNAVILLAAEEPEKHGQGIYKVKPSSHTGVVLTVKTFLTEHQIANGKYIPVLTGKTVRFVPDRTTDQAITGEAEDA</sequence>
<comment type="caution">
    <text evidence="2">The sequence shown here is derived from an EMBL/GenBank/DDBJ whole genome shotgun (WGS) entry which is preliminary data.</text>
</comment>
<protein>
    <submittedName>
        <fullName evidence="2">Uncharacterized protein</fullName>
    </submittedName>
</protein>
<dbReference type="Proteomes" id="UP000050277">
    <property type="component" value="Unassembled WGS sequence"/>
</dbReference>
<dbReference type="RefSeq" id="WP_054536158.1">
    <property type="nucleotide sequence ID" value="NZ_LGKP01000030.1"/>
</dbReference>
<evidence type="ECO:0000313" key="3">
    <source>
        <dbReference type="Proteomes" id="UP000050277"/>
    </source>
</evidence>
<feature type="region of interest" description="Disordered" evidence="1">
    <location>
        <begin position="1"/>
        <end position="22"/>
    </location>
</feature>
<evidence type="ECO:0000313" key="2">
    <source>
        <dbReference type="EMBL" id="KPL83048.1"/>
    </source>
</evidence>
<dbReference type="AlphaFoldDB" id="A0A0P6XVA3"/>
<keyword evidence="3" id="KW-1185">Reference proteome</keyword>
<dbReference type="STRING" id="70996.SE18_19600"/>
<reference evidence="2 3" key="1">
    <citation type="submission" date="2015-07" db="EMBL/GenBank/DDBJ databases">
        <title>Whole genome sequence of Herpetosiphon geysericola DSM 7119.</title>
        <authorList>
            <person name="Hemp J."/>
            <person name="Ward L.M."/>
            <person name="Pace L.A."/>
            <person name="Fischer W.W."/>
        </authorList>
    </citation>
    <scope>NUCLEOTIDE SEQUENCE [LARGE SCALE GENOMIC DNA]</scope>
    <source>
        <strain evidence="2 3">DSM 7119</strain>
    </source>
</reference>
<gene>
    <name evidence="2" type="ORF">SE18_19600</name>
</gene>
<name>A0A0P6XVA3_9CHLR</name>
<evidence type="ECO:0000256" key="1">
    <source>
        <dbReference type="SAM" id="MobiDB-lite"/>
    </source>
</evidence>
<dbReference type="EMBL" id="LGKP01000030">
    <property type="protein sequence ID" value="KPL83048.1"/>
    <property type="molecule type" value="Genomic_DNA"/>
</dbReference>
<organism evidence="2 3">
    <name type="scientific">Herpetosiphon geysericola</name>
    <dbReference type="NCBI Taxonomy" id="70996"/>
    <lineage>
        <taxon>Bacteria</taxon>
        <taxon>Bacillati</taxon>
        <taxon>Chloroflexota</taxon>
        <taxon>Chloroflexia</taxon>
        <taxon>Herpetosiphonales</taxon>
        <taxon>Herpetosiphonaceae</taxon>
        <taxon>Herpetosiphon</taxon>
    </lineage>
</organism>
<accession>A0A0P6XVA3</accession>